<proteinExistence type="predicted"/>
<dbReference type="Pfam" id="PF05069">
    <property type="entry name" value="Phage_tail_S"/>
    <property type="match status" value="1"/>
</dbReference>
<feature type="region of interest" description="Disordered" evidence="1">
    <location>
        <begin position="116"/>
        <end position="150"/>
    </location>
</feature>
<dbReference type="AlphaFoldDB" id="A0A9X3CAE7"/>
<keyword evidence="3" id="KW-1185">Reference proteome</keyword>
<protein>
    <submittedName>
        <fullName evidence="2">Phage virion morphogenesis protein</fullName>
    </submittedName>
</protein>
<evidence type="ECO:0000313" key="3">
    <source>
        <dbReference type="Proteomes" id="UP001151133"/>
    </source>
</evidence>
<dbReference type="Proteomes" id="UP001151133">
    <property type="component" value="Unassembled WGS sequence"/>
</dbReference>
<comment type="caution">
    <text evidence="2">The sequence shown here is derived from an EMBL/GenBank/DDBJ whole genome shotgun (WGS) entry which is preliminary data.</text>
</comment>
<dbReference type="RefSeq" id="WP_264288703.1">
    <property type="nucleotide sequence ID" value="NZ_JAOZEV010000026.1"/>
</dbReference>
<sequence length="184" mass="21099">MNEFSRMVDNLIKARKALPNEIAVLAVRFSKDRFREQAWLDKTKTPWVSRKQRREGGRRKSQTLLVNTGRLKRSIRKVKVSQKEVVIGTDVPYAEIHNNGGKITKIANVRSFTKKAHTRKAHSRTRNGNTESVSAQSVQSHTVQGHRRKMNLTIPQRQFIGSSATLAKDIENLIVDRFEKAMRP</sequence>
<feature type="compositionally biased region" description="Polar residues" evidence="1">
    <location>
        <begin position="126"/>
        <end position="143"/>
    </location>
</feature>
<gene>
    <name evidence="2" type="ORF">OIU80_19815</name>
</gene>
<reference evidence="2" key="1">
    <citation type="submission" date="2022-10" db="EMBL/GenBank/DDBJ databases">
        <title>Two novel species of Flavobacterium.</title>
        <authorList>
            <person name="Liu Q."/>
            <person name="Xin Y.-H."/>
        </authorList>
    </citation>
    <scope>NUCLEOTIDE SEQUENCE</scope>
    <source>
        <strain evidence="2">LS1R47</strain>
    </source>
</reference>
<feature type="compositionally biased region" description="Basic residues" evidence="1">
    <location>
        <begin position="116"/>
        <end position="125"/>
    </location>
</feature>
<evidence type="ECO:0000313" key="2">
    <source>
        <dbReference type="EMBL" id="MCV9934534.1"/>
    </source>
</evidence>
<accession>A0A9X3CAE7</accession>
<dbReference type="InterPro" id="IPR006522">
    <property type="entry name" value="Phage_virion_morphogenesis"/>
</dbReference>
<name>A0A9X3CAE7_9FLAO</name>
<organism evidence="2 3">
    <name type="scientific">Flavobacterium frigoritolerans</name>
    <dbReference type="NCBI Taxonomy" id="2987686"/>
    <lineage>
        <taxon>Bacteria</taxon>
        <taxon>Pseudomonadati</taxon>
        <taxon>Bacteroidota</taxon>
        <taxon>Flavobacteriia</taxon>
        <taxon>Flavobacteriales</taxon>
        <taxon>Flavobacteriaceae</taxon>
        <taxon>Flavobacterium</taxon>
    </lineage>
</organism>
<evidence type="ECO:0000256" key="1">
    <source>
        <dbReference type="SAM" id="MobiDB-lite"/>
    </source>
</evidence>
<dbReference type="EMBL" id="JAOZEV010000026">
    <property type="protein sequence ID" value="MCV9934534.1"/>
    <property type="molecule type" value="Genomic_DNA"/>
</dbReference>